<evidence type="ECO:0000313" key="2">
    <source>
        <dbReference type="EMBL" id="KAF2877124.1"/>
    </source>
</evidence>
<accession>A0A7C8MUA8</accession>
<name>A0A7C8MUA8_9PLEO</name>
<protein>
    <submittedName>
        <fullName evidence="2">Uncharacterized protein</fullName>
    </submittedName>
</protein>
<dbReference type="AlphaFoldDB" id="A0A7C8MUA8"/>
<sequence>MSRSAGGVNDHMARKPPLRELTNPSFSHTPSGRPRPDWPAHSTIQGTLYESFLVLARRHAAIGTSTPRCSARCYQASRTALPSDEIILLPHLLLLPFSSPYTVTVLA</sequence>
<dbReference type="EMBL" id="JAADJZ010000002">
    <property type="protein sequence ID" value="KAF2877124.1"/>
    <property type="molecule type" value="Genomic_DNA"/>
</dbReference>
<evidence type="ECO:0000313" key="3">
    <source>
        <dbReference type="Proteomes" id="UP000481861"/>
    </source>
</evidence>
<feature type="region of interest" description="Disordered" evidence="1">
    <location>
        <begin position="1"/>
        <end position="40"/>
    </location>
</feature>
<reference evidence="2 3" key="1">
    <citation type="submission" date="2020-01" db="EMBL/GenBank/DDBJ databases">
        <authorList>
            <consortium name="DOE Joint Genome Institute"/>
            <person name="Haridas S."/>
            <person name="Albert R."/>
            <person name="Binder M."/>
            <person name="Bloem J."/>
            <person name="Labutti K."/>
            <person name="Salamov A."/>
            <person name="Andreopoulos B."/>
            <person name="Baker S.E."/>
            <person name="Barry K."/>
            <person name="Bills G."/>
            <person name="Bluhm B.H."/>
            <person name="Cannon C."/>
            <person name="Castanera R."/>
            <person name="Culley D.E."/>
            <person name="Daum C."/>
            <person name="Ezra D."/>
            <person name="Gonzalez J.B."/>
            <person name="Henrissat B."/>
            <person name="Kuo A."/>
            <person name="Liang C."/>
            <person name="Lipzen A."/>
            <person name="Lutzoni F."/>
            <person name="Magnuson J."/>
            <person name="Mondo S."/>
            <person name="Nolan M."/>
            <person name="Ohm R."/>
            <person name="Pangilinan J."/>
            <person name="Park H.-J.H."/>
            <person name="Ramirez L."/>
            <person name="Alfaro M."/>
            <person name="Sun H."/>
            <person name="Tritt A."/>
            <person name="Yoshinaga Y."/>
            <person name="Zwiers L.-H.L."/>
            <person name="Turgeon B.G."/>
            <person name="Goodwin S.B."/>
            <person name="Spatafora J.W."/>
            <person name="Crous P.W."/>
            <person name="Grigoriev I.V."/>
        </authorList>
    </citation>
    <scope>NUCLEOTIDE SEQUENCE [LARGE SCALE GENOMIC DNA]</scope>
    <source>
        <strain evidence="2 3">CBS 611.86</strain>
    </source>
</reference>
<dbReference type="Proteomes" id="UP000481861">
    <property type="component" value="Unassembled WGS sequence"/>
</dbReference>
<proteinExistence type="predicted"/>
<gene>
    <name evidence="2" type="ORF">BDV95DRAFT_139098</name>
</gene>
<comment type="caution">
    <text evidence="2">The sequence shown here is derived from an EMBL/GenBank/DDBJ whole genome shotgun (WGS) entry which is preliminary data.</text>
</comment>
<organism evidence="2 3">
    <name type="scientific">Massariosphaeria phaeospora</name>
    <dbReference type="NCBI Taxonomy" id="100035"/>
    <lineage>
        <taxon>Eukaryota</taxon>
        <taxon>Fungi</taxon>
        <taxon>Dikarya</taxon>
        <taxon>Ascomycota</taxon>
        <taxon>Pezizomycotina</taxon>
        <taxon>Dothideomycetes</taxon>
        <taxon>Pleosporomycetidae</taxon>
        <taxon>Pleosporales</taxon>
        <taxon>Pleosporales incertae sedis</taxon>
        <taxon>Massariosphaeria</taxon>
    </lineage>
</organism>
<evidence type="ECO:0000256" key="1">
    <source>
        <dbReference type="SAM" id="MobiDB-lite"/>
    </source>
</evidence>
<keyword evidence="3" id="KW-1185">Reference proteome</keyword>